<dbReference type="PANTHER" id="PTHR43969:SF7">
    <property type="entry name" value="GST-CONTAINING FLYWCH ZINC-FINGER PROTEIN"/>
    <property type="match status" value="1"/>
</dbReference>
<name>A0ABP1QIJ9_9HEXA</name>
<dbReference type="InterPro" id="IPR036249">
    <property type="entry name" value="Thioredoxin-like_sf"/>
</dbReference>
<feature type="domain" description="GST N-terminal" evidence="1">
    <location>
        <begin position="10"/>
        <end position="91"/>
    </location>
</feature>
<dbReference type="SFLD" id="SFLDS00019">
    <property type="entry name" value="Glutathione_Transferase_(cytos"/>
    <property type="match status" value="1"/>
</dbReference>
<feature type="domain" description="GST C-terminal" evidence="2">
    <location>
        <begin position="104"/>
        <end position="254"/>
    </location>
</feature>
<dbReference type="PROSITE" id="PS50404">
    <property type="entry name" value="GST_NTER"/>
    <property type="match status" value="1"/>
</dbReference>
<dbReference type="SUPFAM" id="SSF52833">
    <property type="entry name" value="Thioredoxin-like"/>
    <property type="match status" value="1"/>
</dbReference>
<accession>A0ABP1QIJ9</accession>
<dbReference type="Gene3D" id="3.40.30.10">
    <property type="entry name" value="Glutaredoxin"/>
    <property type="match status" value="1"/>
</dbReference>
<dbReference type="InterPro" id="IPR036282">
    <property type="entry name" value="Glutathione-S-Trfase_C_sf"/>
</dbReference>
<dbReference type="PANTHER" id="PTHR43969">
    <property type="entry name" value="GLUTATHIONE S TRANSFERASE D10, ISOFORM A-RELATED"/>
    <property type="match status" value="1"/>
</dbReference>
<evidence type="ECO:0000259" key="1">
    <source>
        <dbReference type="PROSITE" id="PS50404"/>
    </source>
</evidence>
<dbReference type="Gene3D" id="1.20.1050.10">
    <property type="match status" value="1"/>
</dbReference>
<dbReference type="InterPro" id="IPR040079">
    <property type="entry name" value="Glutathione_S-Trfase"/>
</dbReference>
<dbReference type="Proteomes" id="UP001642540">
    <property type="component" value="Unassembled WGS sequence"/>
</dbReference>
<evidence type="ECO:0000259" key="2">
    <source>
        <dbReference type="PROSITE" id="PS50405"/>
    </source>
</evidence>
<dbReference type="InterPro" id="IPR004045">
    <property type="entry name" value="Glutathione_S-Trfase_N"/>
</dbReference>
<reference evidence="3 4" key="1">
    <citation type="submission" date="2024-08" db="EMBL/GenBank/DDBJ databases">
        <authorList>
            <person name="Cucini C."/>
            <person name="Frati F."/>
        </authorList>
    </citation>
    <scope>NUCLEOTIDE SEQUENCE [LARGE SCALE GENOMIC DNA]</scope>
</reference>
<evidence type="ECO:0008006" key="5">
    <source>
        <dbReference type="Google" id="ProtNLM"/>
    </source>
</evidence>
<dbReference type="EMBL" id="CAXLJM020000035">
    <property type="protein sequence ID" value="CAL8104449.1"/>
    <property type="molecule type" value="Genomic_DNA"/>
</dbReference>
<evidence type="ECO:0000313" key="4">
    <source>
        <dbReference type="Proteomes" id="UP001642540"/>
    </source>
</evidence>
<keyword evidence="4" id="KW-1185">Reference proteome</keyword>
<proteinExistence type="predicted"/>
<comment type="caution">
    <text evidence="3">The sequence shown here is derived from an EMBL/GenBank/DDBJ whole genome shotgun (WGS) entry which is preliminary data.</text>
</comment>
<sequence length="272" mass="31036">MGDEISQKPPTIVLHTCTDSPPGRAVQIVLAYLNIPYRIQTVDFDNGEHFSEEFLKMYPQGEIPVLDDDGLIIGESVAIIQYLAEKYGRTGKLSSNSTFYPADDPVQRSVIHHRLSFHLSVFQRRVYDYMILPMDYDYPRTEANRIKLTHALAIFDEFLRRQQEQQNLRENQEANSGNSAAGGQGFYVAGENFTIADPPLLMATCALVAMDMKILEPFRNIGKWLQHFQEEHPDLWTIAKEGLDGLSYYNKNPRDMSHLKHPIHPVRKGDGV</sequence>
<gene>
    <name evidence="3" type="ORF">ODALV1_LOCUS11762</name>
</gene>
<organism evidence="3 4">
    <name type="scientific">Orchesella dallaii</name>
    <dbReference type="NCBI Taxonomy" id="48710"/>
    <lineage>
        <taxon>Eukaryota</taxon>
        <taxon>Metazoa</taxon>
        <taxon>Ecdysozoa</taxon>
        <taxon>Arthropoda</taxon>
        <taxon>Hexapoda</taxon>
        <taxon>Collembola</taxon>
        <taxon>Entomobryomorpha</taxon>
        <taxon>Entomobryoidea</taxon>
        <taxon>Orchesellidae</taxon>
        <taxon>Orchesellinae</taxon>
        <taxon>Orchesella</taxon>
    </lineage>
</organism>
<dbReference type="SUPFAM" id="SSF47616">
    <property type="entry name" value="GST C-terminal domain-like"/>
    <property type="match status" value="1"/>
</dbReference>
<evidence type="ECO:0000313" key="3">
    <source>
        <dbReference type="EMBL" id="CAL8104449.1"/>
    </source>
</evidence>
<dbReference type="SFLD" id="SFLDG00358">
    <property type="entry name" value="Main_(cytGST)"/>
    <property type="match status" value="1"/>
</dbReference>
<protein>
    <recommendedName>
        <fullName evidence="5">Glutathione S-transferase 1</fullName>
    </recommendedName>
</protein>
<dbReference type="PROSITE" id="PS50405">
    <property type="entry name" value="GST_CTER"/>
    <property type="match status" value="1"/>
</dbReference>
<dbReference type="Pfam" id="PF13417">
    <property type="entry name" value="GST_N_3"/>
    <property type="match status" value="1"/>
</dbReference>
<dbReference type="InterPro" id="IPR010987">
    <property type="entry name" value="Glutathione-S-Trfase_C-like"/>
</dbReference>